<feature type="region of interest" description="Disordered" evidence="1">
    <location>
        <begin position="26"/>
        <end position="69"/>
    </location>
</feature>
<reference evidence="2 3" key="1">
    <citation type="submission" date="2016-11" db="EMBL/GenBank/DDBJ databases">
        <title>The macronuclear genome of Stentor coeruleus: a giant cell with tiny introns.</title>
        <authorList>
            <person name="Slabodnick M."/>
            <person name="Ruby J.G."/>
            <person name="Reiff S.B."/>
            <person name="Swart E.C."/>
            <person name="Gosai S."/>
            <person name="Prabakaran S."/>
            <person name="Witkowska E."/>
            <person name="Larue G.E."/>
            <person name="Fisher S."/>
            <person name="Freeman R.M."/>
            <person name="Gunawardena J."/>
            <person name="Chu W."/>
            <person name="Stover N.A."/>
            <person name="Gregory B.D."/>
            <person name="Nowacki M."/>
            <person name="Derisi J."/>
            <person name="Roy S.W."/>
            <person name="Marshall W.F."/>
            <person name="Sood P."/>
        </authorList>
    </citation>
    <scope>NUCLEOTIDE SEQUENCE [LARGE SCALE GENOMIC DNA]</scope>
    <source>
        <strain evidence="2">WM001</strain>
    </source>
</reference>
<evidence type="ECO:0000256" key="1">
    <source>
        <dbReference type="SAM" id="MobiDB-lite"/>
    </source>
</evidence>
<organism evidence="2 3">
    <name type="scientific">Stentor coeruleus</name>
    <dbReference type="NCBI Taxonomy" id="5963"/>
    <lineage>
        <taxon>Eukaryota</taxon>
        <taxon>Sar</taxon>
        <taxon>Alveolata</taxon>
        <taxon>Ciliophora</taxon>
        <taxon>Postciliodesmatophora</taxon>
        <taxon>Heterotrichea</taxon>
        <taxon>Heterotrichida</taxon>
        <taxon>Stentoridae</taxon>
        <taxon>Stentor</taxon>
    </lineage>
</organism>
<evidence type="ECO:0000313" key="3">
    <source>
        <dbReference type="Proteomes" id="UP000187209"/>
    </source>
</evidence>
<comment type="caution">
    <text evidence="2">The sequence shown here is derived from an EMBL/GenBank/DDBJ whole genome shotgun (WGS) entry which is preliminary data.</text>
</comment>
<dbReference type="AlphaFoldDB" id="A0A1R2C128"/>
<name>A0A1R2C128_9CILI</name>
<dbReference type="EMBL" id="MPUH01000329">
    <property type="protein sequence ID" value="OMJ82724.1"/>
    <property type="molecule type" value="Genomic_DNA"/>
</dbReference>
<gene>
    <name evidence="2" type="ORF">SteCoe_16488</name>
</gene>
<feature type="compositionally biased region" description="Polar residues" evidence="1">
    <location>
        <begin position="46"/>
        <end position="58"/>
    </location>
</feature>
<dbReference type="Proteomes" id="UP000187209">
    <property type="component" value="Unassembled WGS sequence"/>
</dbReference>
<protein>
    <submittedName>
        <fullName evidence="2">Uncharacterized protein</fullName>
    </submittedName>
</protein>
<evidence type="ECO:0000313" key="2">
    <source>
        <dbReference type="EMBL" id="OMJ82724.1"/>
    </source>
</evidence>
<sequence length="136" mass="15371">MLKKTLKSKPTSSQINVKSSKFIPVLLSSHRNSPKRTRKSELPSKNPRTCQETPTNFNPPALTKRLSSAETRKSVPKIIIKEIIKVSHLKVQNRVKTFKPCPKEKNLADLLVSPIQKIPTEFLGYDDKSLIKALNL</sequence>
<accession>A0A1R2C128</accession>
<keyword evidence="3" id="KW-1185">Reference proteome</keyword>
<proteinExistence type="predicted"/>